<keyword evidence="3" id="KW-1185">Reference proteome</keyword>
<reference evidence="2" key="2">
    <citation type="submission" date="2023-07" db="EMBL/GenBank/DDBJ databases">
        <title>Genomic analysis of Rhodococcus opacus VOC-14 with glycol ethers degradation activity.</title>
        <authorList>
            <person name="Narkevich D.A."/>
            <person name="Hlushen A.M."/>
            <person name="Akhremchuk A.E."/>
            <person name="Sikolenko M.A."/>
            <person name="Valentovich L.N."/>
        </authorList>
    </citation>
    <scope>NUCLEOTIDE SEQUENCE</scope>
    <source>
        <strain evidence="2">VOC-14</strain>
        <plasmid evidence="2">pRho-VOC14-C342</plasmid>
    </source>
</reference>
<dbReference type="Proteomes" id="UP001066327">
    <property type="component" value="Unassembled WGS sequence"/>
</dbReference>
<sequence>MTGSETSTAPTRESVTVVTIDHRHGTTVTAHRTEQGAERALHDHATTWWHELADDPGPIPDEPSAAIEEYFARHPSDFRTTEVVELLD</sequence>
<name>A0AAX3YSM6_RHOOP</name>
<accession>A0AAX3YSM6</accession>
<geneLocation type="plasmid" evidence="2 4">
    <name>pRho-VOC14-C342</name>
</geneLocation>
<proteinExistence type="predicted"/>
<evidence type="ECO:0000313" key="3">
    <source>
        <dbReference type="Proteomes" id="UP001066327"/>
    </source>
</evidence>
<dbReference type="AlphaFoldDB" id="A0AAX3YSM6"/>
<dbReference type="Proteomes" id="UP001231166">
    <property type="component" value="Plasmid pRho-VOC14-C342"/>
</dbReference>
<protein>
    <recommendedName>
        <fullName evidence="5">ASCH domain-containing protein</fullName>
    </recommendedName>
</protein>
<dbReference type="EMBL" id="JAPWIS010000017">
    <property type="protein sequence ID" value="MCZ4587628.1"/>
    <property type="molecule type" value="Genomic_DNA"/>
</dbReference>
<gene>
    <name evidence="1" type="ORF">O4328_28740</name>
    <name evidence="2" type="ORF">Q5707_37520</name>
</gene>
<evidence type="ECO:0000313" key="1">
    <source>
        <dbReference type="EMBL" id="MCZ4587628.1"/>
    </source>
</evidence>
<organism evidence="2 4">
    <name type="scientific">Rhodococcus opacus</name>
    <name type="common">Nocardia opaca</name>
    <dbReference type="NCBI Taxonomy" id="37919"/>
    <lineage>
        <taxon>Bacteria</taxon>
        <taxon>Bacillati</taxon>
        <taxon>Actinomycetota</taxon>
        <taxon>Actinomycetes</taxon>
        <taxon>Mycobacteriales</taxon>
        <taxon>Nocardiaceae</taxon>
        <taxon>Rhodococcus</taxon>
    </lineage>
</organism>
<dbReference type="EMBL" id="CP130954">
    <property type="protein sequence ID" value="WLF51376.1"/>
    <property type="molecule type" value="Genomic_DNA"/>
</dbReference>
<dbReference type="RefSeq" id="WP_269591980.1">
    <property type="nucleotide sequence ID" value="NZ_CP130954.1"/>
</dbReference>
<keyword evidence="2" id="KW-0614">Plasmid</keyword>
<evidence type="ECO:0008006" key="5">
    <source>
        <dbReference type="Google" id="ProtNLM"/>
    </source>
</evidence>
<reference evidence="1" key="1">
    <citation type="submission" date="2022-12" db="EMBL/GenBank/DDBJ databases">
        <authorList>
            <person name="Krivoruchko A.V."/>
            <person name="Elkin A."/>
        </authorList>
    </citation>
    <scope>NUCLEOTIDE SEQUENCE</scope>
    <source>
        <strain evidence="1">IEGM 249</strain>
    </source>
</reference>
<evidence type="ECO:0000313" key="2">
    <source>
        <dbReference type="EMBL" id="WLF51376.1"/>
    </source>
</evidence>
<evidence type="ECO:0000313" key="4">
    <source>
        <dbReference type="Proteomes" id="UP001231166"/>
    </source>
</evidence>